<name>A0A9N7Y4V7_PLEPL</name>
<dbReference type="Proteomes" id="UP001153269">
    <property type="component" value="Unassembled WGS sequence"/>
</dbReference>
<comment type="caution">
    <text evidence="2">The sequence shown here is derived from an EMBL/GenBank/DDBJ whole genome shotgun (WGS) entry which is preliminary data.</text>
</comment>
<gene>
    <name evidence="2" type="ORF">PLEPLA_LOCUS6266</name>
</gene>
<keyword evidence="3" id="KW-1185">Reference proteome</keyword>
<organism evidence="2 3">
    <name type="scientific">Pleuronectes platessa</name>
    <name type="common">European plaice</name>
    <dbReference type="NCBI Taxonomy" id="8262"/>
    <lineage>
        <taxon>Eukaryota</taxon>
        <taxon>Metazoa</taxon>
        <taxon>Chordata</taxon>
        <taxon>Craniata</taxon>
        <taxon>Vertebrata</taxon>
        <taxon>Euteleostomi</taxon>
        <taxon>Actinopterygii</taxon>
        <taxon>Neopterygii</taxon>
        <taxon>Teleostei</taxon>
        <taxon>Neoteleostei</taxon>
        <taxon>Acanthomorphata</taxon>
        <taxon>Carangaria</taxon>
        <taxon>Pleuronectiformes</taxon>
        <taxon>Pleuronectoidei</taxon>
        <taxon>Pleuronectidae</taxon>
        <taxon>Pleuronectes</taxon>
    </lineage>
</organism>
<evidence type="ECO:0000313" key="3">
    <source>
        <dbReference type="Proteomes" id="UP001153269"/>
    </source>
</evidence>
<feature type="compositionally biased region" description="Acidic residues" evidence="1">
    <location>
        <begin position="41"/>
        <end position="66"/>
    </location>
</feature>
<accession>A0A9N7Y4V7</accession>
<protein>
    <submittedName>
        <fullName evidence="2">Uncharacterized protein</fullName>
    </submittedName>
</protein>
<evidence type="ECO:0000256" key="1">
    <source>
        <dbReference type="SAM" id="MobiDB-lite"/>
    </source>
</evidence>
<proteinExistence type="predicted"/>
<evidence type="ECO:0000313" key="2">
    <source>
        <dbReference type="EMBL" id="CAB1418440.1"/>
    </source>
</evidence>
<feature type="region of interest" description="Disordered" evidence="1">
    <location>
        <begin position="1"/>
        <end position="84"/>
    </location>
</feature>
<dbReference type="EMBL" id="CADEAL010000324">
    <property type="protein sequence ID" value="CAB1418440.1"/>
    <property type="molecule type" value="Genomic_DNA"/>
</dbReference>
<dbReference type="AlphaFoldDB" id="A0A9N7Y4V7"/>
<sequence>MQLRLGGDSKLPVGHAMSHQERFTRDQVLQQLFYWRQSSEQAEDQDEDDEEDEEEDEKEDEEDTDDWSLTRVPRRTRRPASATV</sequence>
<reference evidence="2" key="1">
    <citation type="submission" date="2020-03" db="EMBL/GenBank/DDBJ databases">
        <authorList>
            <person name="Weist P."/>
        </authorList>
    </citation>
    <scope>NUCLEOTIDE SEQUENCE</scope>
</reference>